<dbReference type="RefSeq" id="WP_265686530.1">
    <property type="nucleotide sequence ID" value="NZ_JAKRRX010000010.1"/>
</dbReference>
<protein>
    <submittedName>
        <fullName evidence="1">Sulfotransferase</fullName>
    </submittedName>
</protein>
<proteinExistence type="predicted"/>
<gene>
    <name evidence="1" type="ORF">MD483_03085</name>
</gene>
<dbReference type="SUPFAM" id="SSF52540">
    <property type="entry name" value="P-loop containing nucleoside triphosphate hydrolases"/>
    <property type="match status" value="1"/>
</dbReference>
<evidence type="ECO:0000313" key="2">
    <source>
        <dbReference type="Proteomes" id="UP001155586"/>
    </source>
</evidence>
<dbReference type="Proteomes" id="UP001155586">
    <property type="component" value="Unassembled WGS sequence"/>
</dbReference>
<organism evidence="1 2">
    <name type="scientific">Vibrio paucivorans</name>
    <dbReference type="NCBI Taxonomy" id="2829489"/>
    <lineage>
        <taxon>Bacteria</taxon>
        <taxon>Pseudomonadati</taxon>
        <taxon>Pseudomonadota</taxon>
        <taxon>Gammaproteobacteria</taxon>
        <taxon>Vibrionales</taxon>
        <taxon>Vibrionaceae</taxon>
        <taxon>Vibrio</taxon>
    </lineage>
</organism>
<comment type="caution">
    <text evidence="1">The sequence shown here is derived from an EMBL/GenBank/DDBJ whole genome shotgun (WGS) entry which is preliminary data.</text>
</comment>
<dbReference type="Gene3D" id="3.40.50.300">
    <property type="entry name" value="P-loop containing nucleotide triphosphate hydrolases"/>
    <property type="match status" value="1"/>
</dbReference>
<accession>A0A9X3HPG3</accession>
<dbReference type="EMBL" id="JAKRRX010000010">
    <property type="protein sequence ID" value="MCW8332815.1"/>
    <property type="molecule type" value="Genomic_DNA"/>
</dbReference>
<name>A0A9X3HPG3_9VIBR</name>
<keyword evidence="2" id="KW-1185">Reference proteome</keyword>
<sequence length="292" mass="33450">MNELDIISELGLRLESVQESINSEIKNTTAKSLPNVYIVGCPRSGTTALLQYLSSTNYWCYPSNLITRFSKSVYIGSLVQQLIDNNETITFESTYGRSHGLLNTNEFFHFFRRFFPNDDIRHLSDEELQLVDTDKIAMEISSICKAFDKPFVSKALMMQANLAHFSRLMPNDIWLYISREQGDIERSIFKARLDEYGDASVWWSAKPSNYLDILHLEANEQISMQVEGVTRDIENGLAMVPESNKLEVSYENFIKKPEEVYLELQKKYIALSGRDIKFPSPPSNSGIKIKGK</sequence>
<reference evidence="1" key="1">
    <citation type="submission" date="2022-02" db="EMBL/GenBank/DDBJ databases">
        <title>Vibrio sp. nov., a new bacterium isolated from Bohai sea, China.</title>
        <authorList>
            <person name="Yuan Y."/>
        </authorList>
    </citation>
    <scope>NUCLEOTIDE SEQUENCE</scope>
    <source>
        <strain evidence="1">DBSS07</strain>
    </source>
</reference>
<dbReference type="Pfam" id="PF13469">
    <property type="entry name" value="Sulfotransfer_3"/>
    <property type="match status" value="1"/>
</dbReference>
<evidence type="ECO:0000313" key="1">
    <source>
        <dbReference type="EMBL" id="MCW8332815.1"/>
    </source>
</evidence>
<dbReference type="InterPro" id="IPR027417">
    <property type="entry name" value="P-loop_NTPase"/>
</dbReference>
<dbReference type="AlphaFoldDB" id="A0A9X3HPG3"/>